<dbReference type="GO" id="GO:0017101">
    <property type="term" value="C:aminoacyl-tRNA synthetase multienzyme complex"/>
    <property type="evidence" value="ECO:0007669"/>
    <property type="project" value="TreeGrafter"/>
</dbReference>
<dbReference type="EMBL" id="CAJPEX010000926">
    <property type="protein sequence ID" value="CAG0917660.1"/>
    <property type="molecule type" value="Genomic_DNA"/>
</dbReference>
<dbReference type="NCBIfam" id="TIGR00398">
    <property type="entry name" value="metG"/>
    <property type="match status" value="1"/>
</dbReference>
<dbReference type="Gene3D" id="3.40.50.620">
    <property type="entry name" value="HUPs"/>
    <property type="match status" value="1"/>
</dbReference>
<dbReference type="EMBL" id="OA882963">
    <property type="protein sequence ID" value="CAD7277508.1"/>
    <property type="molecule type" value="Genomic_DNA"/>
</dbReference>
<evidence type="ECO:0000256" key="3">
    <source>
        <dbReference type="ARBA" id="ARBA00012838"/>
    </source>
</evidence>
<accession>A0A7R9GDX0</accession>
<dbReference type="PRINTS" id="PR01041">
    <property type="entry name" value="TRNASYNTHMET"/>
</dbReference>
<evidence type="ECO:0000256" key="11">
    <source>
        <dbReference type="ARBA" id="ARBA00022917"/>
    </source>
</evidence>
<evidence type="ECO:0000256" key="8">
    <source>
        <dbReference type="ARBA" id="ARBA00022741"/>
    </source>
</evidence>
<dbReference type="PROSITE" id="PS51185">
    <property type="entry name" value="WHEP_TRS_2"/>
    <property type="match status" value="2"/>
</dbReference>
<dbReference type="FunFam" id="1.10.287.10:FF:000014">
    <property type="entry name" value="Methionyl-tRNA synthetase"/>
    <property type="match status" value="1"/>
</dbReference>
<dbReference type="PANTHER" id="PTHR45765:SF1">
    <property type="entry name" value="METHIONINE--TRNA LIGASE, CYTOPLASMIC"/>
    <property type="match status" value="1"/>
</dbReference>
<evidence type="ECO:0000256" key="13">
    <source>
        <dbReference type="ARBA" id="ARBA00030904"/>
    </source>
</evidence>
<dbReference type="InterPro" id="IPR023458">
    <property type="entry name" value="Met-tRNA_ligase_1"/>
</dbReference>
<dbReference type="InterPro" id="IPR041872">
    <property type="entry name" value="Anticodon_Met"/>
</dbReference>
<evidence type="ECO:0000256" key="12">
    <source>
        <dbReference type="ARBA" id="ARBA00023146"/>
    </source>
</evidence>
<dbReference type="Gene3D" id="1.10.287.10">
    <property type="entry name" value="S15/NS1, RNA-binding"/>
    <property type="match status" value="2"/>
</dbReference>
<dbReference type="GO" id="GO:0000049">
    <property type="term" value="F:tRNA binding"/>
    <property type="evidence" value="ECO:0007669"/>
    <property type="project" value="UniProtKB-KW"/>
</dbReference>
<dbReference type="OrthoDB" id="5844513at2759"/>
<keyword evidence="19" id="KW-1185">Reference proteome</keyword>
<dbReference type="GO" id="GO:0005829">
    <property type="term" value="C:cytosol"/>
    <property type="evidence" value="ECO:0007669"/>
    <property type="project" value="TreeGrafter"/>
</dbReference>
<evidence type="ECO:0000256" key="2">
    <source>
        <dbReference type="ARBA" id="ARBA00005594"/>
    </source>
</evidence>
<feature type="compositionally biased region" description="Basic and acidic residues" evidence="16">
    <location>
        <begin position="870"/>
        <end position="889"/>
    </location>
</feature>
<keyword evidence="6" id="KW-0820">tRNA-binding</keyword>
<evidence type="ECO:0000256" key="16">
    <source>
        <dbReference type="SAM" id="MobiDB-lite"/>
    </source>
</evidence>
<dbReference type="SMART" id="SM00991">
    <property type="entry name" value="WHEP-TRS"/>
    <property type="match status" value="2"/>
</dbReference>
<dbReference type="InterPro" id="IPR029038">
    <property type="entry name" value="MetRS_Zn"/>
</dbReference>
<dbReference type="SUPFAM" id="SSF57770">
    <property type="entry name" value="Methionyl-tRNA synthetase (MetRS), Zn-domain"/>
    <property type="match status" value="1"/>
</dbReference>
<keyword evidence="5" id="KW-0963">Cytoplasm</keyword>
<evidence type="ECO:0000259" key="17">
    <source>
        <dbReference type="PROSITE" id="PS51185"/>
    </source>
</evidence>
<evidence type="ECO:0000256" key="5">
    <source>
        <dbReference type="ARBA" id="ARBA00022490"/>
    </source>
</evidence>
<evidence type="ECO:0000313" key="18">
    <source>
        <dbReference type="EMBL" id="CAD7277508.1"/>
    </source>
</evidence>
<evidence type="ECO:0000256" key="15">
    <source>
        <dbReference type="RuleBase" id="RU363039"/>
    </source>
</evidence>
<dbReference type="Gene3D" id="2.20.28.20">
    <property type="entry name" value="Methionyl-tRNA synthetase, Zn-domain"/>
    <property type="match status" value="1"/>
</dbReference>
<name>A0A7R9GDX0_9CRUS</name>
<dbReference type="InterPro" id="IPR001412">
    <property type="entry name" value="aa-tRNA-synth_I_CS"/>
</dbReference>
<keyword evidence="8 15" id="KW-0547">Nucleotide-binding</keyword>
<comment type="catalytic activity">
    <reaction evidence="14">
        <text>tRNA(Met) + L-methionine + ATP = L-methionyl-tRNA(Met) + AMP + diphosphate</text>
        <dbReference type="Rhea" id="RHEA:13481"/>
        <dbReference type="Rhea" id="RHEA-COMP:9667"/>
        <dbReference type="Rhea" id="RHEA-COMP:9698"/>
        <dbReference type="ChEBI" id="CHEBI:30616"/>
        <dbReference type="ChEBI" id="CHEBI:33019"/>
        <dbReference type="ChEBI" id="CHEBI:57844"/>
        <dbReference type="ChEBI" id="CHEBI:78442"/>
        <dbReference type="ChEBI" id="CHEBI:78530"/>
        <dbReference type="ChEBI" id="CHEBI:456215"/>
        <dbReference type="EC" id="6.1.1.10"/>
    </reaction>
</comment>
<protein>
    <recommendedName>
        <fullName evidence="4">Methionine--tRNA ligase, cytoplasmic</fullName>
        <ecNumber evidence="3">6.1.1.10</ecNumber>
    </recommendedName>
    <alternativeName>
        <fullName evidence="13">Methionyl-tRNA synthetase</fullName>
    </alternativeName>
</protein>
<dbReference type="PROSITE" id="PS00178">
    <property type="entry name" value="AA_TRNA_LIGASE_I"/>
    <property type="match status" value="1"/>
</dbReference>
<evidence type="ECO:0000256" key="9">
    <source>
        <dbReference type="ARBA" id="ARBA00022840"/>
    </source>
</evidence>
<reference evidence="18" key="1">
    <citation type="submission" date="2020-11" db="EMBL/GenBank/DDBJ databases">
        <authorList>
            <person name="Tran Van P."/>
        </authorList>
    </citation>
    <scope>NUCLEOTIDE SEQUENCE</scope>
</reference>
<dbReference type="EC" id="6.1.1.10" evidence="3"/>
<dbReference type="SUPFAM" id="SSF47060">
    <property type="entry name" value="S15/NS1 RNA-binding domain"/>
    <property type="match status" value="2"/>
</dbReference>
<dbReference type="GO" id="GO:0004825">
    <property type="term" value="F:methionine-tRNA ligase activity"/>
    <property type="evidence" value="ECO:0007669"/>
    <property type="project" value="UniProtKB-EC"/>
</dbReference>
<feature type="domain" description="WHEP-TRS" evidence="17">
    <location>
        <begin position="810"/>
        <end position="866"/>
    </location>
</feature>
<evidence type="ECO:0000256" key="7">
    <source>
        <dbReference type="ARBA" id="ARBA00022598"/>
    </source>
</evidence>
<dbReference type="InterPro" id="IPR033911">
    <property type="entry name" value="MetRS_core"/>
</dbReference>
<dbReference type="Proteomes" id="UP000678499">
    <property type="component" value="Unassembled WGS sequence"/>
</dbReference>
<dbReference type="GO" id="GO:0005524">
    <property type="term" value="F:ATP binding"/>
    <property type="evidence" value="ECO:0007669"/>
    <property type="project" value="UniProtKB-KW"/>
</dbReference>
<evidence type="ECO:0000256" key="4">
    <source>
        <dbReference type="ARBA" id="ARBA00018335"/>
    </source>
</evidence>
<evidence type="ECO:0000256" key="6">
    <source>
        <dbReference type="ARBA" id="ARBA00022555"/>
    </source>
</evidence>
<keyword evidence="11 15" id="KW-0648">Protein biosynthesis</keyword>
<dbReference type="InterPro" id="IPR015413">
    <property type="entry name" value="Methionyl/Leucyl_tRNA_Synth"/>
</dbReference>
<keyword evidence="7 15" id="KW-0436">Ligase</keyword>
<keyword evidence="9 15" id="KW-0067">ATP-binding</keyword>
<dbReference type="SUPFAM" id="SSF52374">
    <property type="entry name" value="Nucleotidylyl transferase"/>
    <property type="match status" value="1"/>
</dbReference>
<feature type="region of interest" description="Disordered" evidence="16">
    <location>
        <begin position="853"/>
        <end position="893"/>
    </location>
</feature>
<sequence length="957" mass="106447">MTLYVTKPLSADALKVLAGLELSSKKIPLKCVDAKCAELEEQASLLSYAGVLLVGEDDVGLWDPVAILQVLLGPAKNEVFQDPKKIFQESDLASEISRLVRNDRRKGLARAEDMCSPYISGNNISIADLCLWVDAESSFGDPALALDYPKLGVWKGLMEKSHAVKGMKARLVKLQGESGQQNEKSKAKETVIVDAREIEAARKAWKLGPSSLRKPFRPSHPVLPSEDKSVRNVLITSALPYVNNVPHLGNIVGCVLSADVFARFCRLRGYRTLYICGTDEYGTATETKALEMGLTPKEVCDKYNAIHRDVYEWFGIEFDHFGRTTTEQQTRVAQEIFWDLHEHGYLLEDSMEQLHCENCNRFLADRFVEGTCPKCAFDDARGDQCDKCGNLVNAVELISPRCKICRSPPKVKSSKHLFLDLPKLEDSLGQWLNKESDKWSSNAKVIAQSWVKDGLKPRCITRDLKWGTPVPMENYTDKVFYVWYDAPIGYLSITHCYTEHWEKWWKNPDDVELFMFMGKDNVPFHSVIFPSCLLGTRRNWTLVNRLCATEYLNYEDGKFSKSRGQGVFGDQAAELGFPADLWRFYLMAVRPETHDSVFNWLDLQSRANFELLNNLGNFINRVLSFLEKNFGGVVPEMELSEENAVAAARVQKLLESYVDLFEKVKLRDALRVVLAVSKVGNQLMQASKPWVLIKGDEAMRKDAGSLIGFCANIVCLLGSMLHPFMPGTSKEIFNQLNASEDLMCIDGKFTCCIPPGHKIGKPVPLFQKIEAAQIEEFRQRFAGTPAPAGGSGDSKAAKQPNSAGKPSSDTVQELTEAVAKQGNVVRDLKAKKSEKSLIDAEVKKLLDLKKQLADAQNTSPPATSSSSKNSPDRSDVGKGSEKTPERKTDPVAVNLLSEAVTKQGNVVRDLKASKADKTLIDAEVKKLLDLKKQLAEASGSPVEATKGNDSKKKKGKK</sequence>
<gene>
    <name evidence="18" type="ORF">NMOB1V02_LOCUS5239</name>
</gene>
<evidence type="ECO:0000256" key="14">
    <source>
        <dbReference type="ARBA" id="ARBA00047364"/>
    </source>
</evidence>
<comment type="similarity">
    <text evidence="2 15">Belongs to the class-I aminoacyl-tRNA synthetase family.</text>
</comment>
<keyword evidence="12 15" id="KW-0030">Aminoacyl-tRNA synthetase</keyword>
<feature type="compositionally biased region" description="Polar residues" evidence="16">
    <location>
        <begin position="799"/>
        <end position="812"/>
    </location>
</feature>
<dbReference type="InterPro" id="IPR014758">
    <property type="entry name" value="Met-tRNA_synth"/>
</dbReference>
<feature type="domain" description="WHEP-TRS" evidence="17">
    <location>
        <begin position="892"/>
        <end position="948"/>
    </location>
</feature>
<organism evidence="18">
    <name type="scientific">Notodromas monacha</name>
    <dbReference type="NCBI Taxonomy" id="399045"/>
    <lineage>
        <taxon>Eukaryota</taxon>
        <taxon>Metazoa</taxon>
        <taxon>Ecdysozoa</taxon>
        <taxon>Arthropoda</taxon>
        <taxon>Crustacea</taxon>
        <taxon>Oligostraca</taxon>
        <taxon>Ostracoda</taxon>
        <taxon>Podocopa</taxon>
        <taxon>Podocopida</taxon>
        <taxon>Cypridocopina</taxon>
        <taxon>Cypridoidea</taxon>
        <taxon>Cyprididae</taxon>
        <taxon>Notodromas</taxon>
    </lineage>
</organism>
<dbReference type="InterPro" id="IPR009080">
    <property type="entry name" value="tRNAsynth_Ia_anticodon-bd"/>
</dbReference>
<dbReference type="CDD" id="cd00814">
    <property type="entry name" value="MetRS_core"/>
    <property type="match status" value="1"/>
</dbReference>
<feature type="region of interest" description="Disordered" evidence="16">
    <location>
        <begin position="782"/>
        <end position="812"/>
    </location>
</feature>
<dbReference type="Gene3D" id="1.10.730.10">
    <property type="entry name" value="Isoleucyl-tRNA Synthetase, Domain 1"/>
    <property type="match status" value="1"/>
</dbReference>
<dbReference type="Pfam" id="PF19303">
    <property type="entry name" value="Anticodon_3"/>
    <property type="match status" value="1"/>
</dbReference>
<dbReference type="SUPFAM" id="SSF47323">
    <property type="entry name" value="Anticodon-binding domain of a subclass of class I aminoacyl-tRNA synthetases"/>
    <property type="match status" value="1"/>
</dbReference>
<dbReference type="GO" id="GO:0006431">
    <property type="term" value="P:methionyl-tRNA aminoacylation"/>
    <property type="evidence" value="ECO:0007669"/>
    <property type="project" value="InterPro"/>
</dbReference>
<dbReference type="AlphaFoldDB" id="A0A7R9GDX0"/>
<dbReference type="Pfam" id="PF09334">
    <property type="entry name" value="tRNA-synt_1g"/>
    <property type="match status" value="1"/>
</dbReference>
<dbReference type="HAMAP" id="MF_00098">
    <property type="entry name" value="Met_tRNA_synth_type1"/>
    <property type="match status" value="1"/>
</dbReference>
<dbReference type="Pfam" id="PF00458">
    <property type="entry name" value="WHEP-TRS"/>
    <property type="match status" value="2"/>
</dbReference>
<dbReference type="InterPro" id="IPR009068">
    <property type="entry name" value="uS15_NS1_RNA-bd_sf"/>
</dbReference>
<dbReference type="InterPro" id="IPR000738">
    <property type="entry name" value="WHEP-TRS_dom"/>
</dbReference>
<dbReference type="NCBIfam" id="NF001100">
    <property type="entry name" value="PRK00133.1"/>
    <property type="match status" value="1"/>
</dbReference>
<keyword evidence="10" id="KW-0694">RNA-binding</keyword>
<feature type="region of interest" description="Disordered" evidence="16">
    <location>
        <begin position="934"/>
        <end position="957"/>
    </location>
</feature>
<dbReference type="PROSITE" id="PS00762">
    <property type="entry name" value="WHEP_TRS_1"/>
    <property type="match status" value="2"/>
</dbReference>
<proteinExistence type="inferred from homology"/>
<feature type="compositionally biased region" description="Low complexity" evidence="16">
    <location>
        <begin position="853"/>
        <end position="869"/>
    </location>
</feature>
<evidence type="ECO:0000256" key="1">
    <source>
        <dbReference type="ARBA" id="ARBA00004496"/>
    </source>
</evidence>
<dbReference type="CDD" id="cd07957">
    <property type="entry name" value="Anticodon_Ia_Met"/>
    <property type="match status" value="1"/>
</dbReference>
<dbReference type="FunFam" id="1.10.730.10:FF:000031">
    <property type="entry name" value="Putative Methionyl-tRNA synthetase"/>
    <property type="match status" value="1"/>
</dbReference>
<evidence type="ECO:0000256" key="10">
    <source>
        <dbReference type="ARBA" id="ARBA00022884"/>
    </source>
</evidence>
<comment type="subcellular location">
    <subcellularLocation>
        <location evidence="1">Cytoplasm</location>
    </subcellularLocation>
</comment>
<dbReference type="FunFam" id="2.20.28.20:FF:000001">
    <property type="entry name" value="Methionine--tRNA ligase"/>
    <property type="match status" value="1"/>
</dbReference>
<dbReference type="InterPro" id="IPR014729">
    <property type="entry name" value="Rossmann-like_a/b/a_fold"/>
</dbReference>
<evidence type="ECO:0000313" key="19">
    <source>
        <dbReference type="Proteomes" id="UP000678499"/>
    </source>
</evidence>
<dbReference type="PANTHER" id="PTHR45765">
    <property type="entry name" value="METHIONINE--TRNA LIGASE"/>
    <property type="match status" value="1"/>
</dbReference>